<sequence length="458" mass="51588">MFIMGTDCHNSSVPDDDPLRVKARSTLIFVTTETTTAKILATLHRHWLIPLVHLLTHILTTLGQHLQNIHLHKTIGSLGLGPMSHLFLRILVQGGTRTSLLNMGSELSHKLTSTDNLKCHKICGAPANASDGFESSGEEGDPKGKGVESLLLTVLNLTRKDNHRRDKRQLVAVNIPMFTASKSCLKATTIVSDNGKDGDNDTTPIDSSEPHKKRRASKPGLVAPYVDEEDSDGIDSPVDVPFALEHPSFTKMIDIASCAKNGVKIPNRKATQREILNIFYDYLVKMKEKLNIFMVTSNNASPNMTMMQKFSKHIRNTQKVDYDGSKHQIGQSQSSQWKERFRDIQLSAGTVSKDVKTLIVDMKVRWSSTYMMLNQAYSLQKIIENFLMEISRVEKDKDKSRKLYELIPSPEEWKRIKVFQCVLAITDRAQQWFSSETYPALHLGLPALEELHALWTKL</sequence>
<organism evidence="2 3">
    <name type="scientific">Jaapia argillacea MUCL 33604</name>
    <dbReference type="NCBI Taxonomy" id="933084"/>
    <lineage>
        <taxon>Eukaryota</taxon>
        <taxon>Fungi</taxon>
        <taxon>Dikarya</taxon>
        <taxon>Basidiomycota</taxon>
        <taxon>Agaricomycotina</taxon>
        <taxon>Agaricomycetes</taxon>
        <taxon>Agaricomycetidae</taxon>
        <taxon>Jaapiales</taxon>
        <taxon>Jaapiaceae</taxon>
        <taxon>Jaapia</taxon>
    </lineage>
</organism>
<protein>
    <submittedName>
        <fullName evidence="2">Uncharacterized protein</fullName>
    </submittedName>
</protein>
<name>A0A067PY58_9AGAM</name>
<dbReference type="STRING" id="933084.A0A067PY58"/>
<evidence type="ECO:0000313" key="3">
    <source>
        <dbReference type="Proteomes" id="UP000027265"/>
    </source>
</evidence>
<reference evidence="3" key="1">
    <citation type="journal article" date="2014" name="Proc. Natl. Acad. Sci. U.S.A.">
        <title>Extensive sampling of basidiomycete genomes demonstrates inadequacy of the white-rot/brown-rot paradigm for wood decay fungi.</title>
        <authorList>
            <person name="Riley R."/>
            <person name="Salamov A.A."/>
            <person name="Brown D.W."/>
            <person name="Nagy L.G."/>
            <person name="Floudas D."/>
            <person name="Held B.W."/>
            <person name="Levasseur A."/>
            <person name="Lombard V."/>
            <person name="Morin E."/>
            <person name="Otillar R."/>
            <person name="Lindquist E.A."/>
            <person name="Sun H."/>
            <person name="LaButti K.M."/>
            <person name="Schmutz J."/>
            <person name="Jabbour D."/>
            <person name="Luo H."/>
            <person name="Baker S.E."/>
            <person name="Pisabarro A.G."/>
            <person name="Walton J.D."/>
            <person name="Blanchette R.A."/>
            <person name="Henrissat B."/>
            <person name="Martin F."/>
            <person name="Cullen D."/>
            <person name="Hibbett D.S."/>
            <person name="Grigoriev I.V."/>
        </authorList>
    </citation>
    <scope>NUCLEOTIDE SEQUENCE [LARGE SCALE GENOMIC DNA]</scope>
    <source>
        <strain evidence="3">MUCL 33604</strain>
    </source>
</reference>
<evidence type="ECO:0000256" key="1">
    <source>
        <dbReference type="SAM" id="MobiDB-lite"/>
    </source>
</evidence>
<dbReference type="SUPFAM" id="SSF53098">
    <property type="entry name" value="Ribonuclease H-like"/>
    <property type="match status" value="1"/>
</dbReference>
<gene>
    <name evidence="2" type="ORF">JAAARDRAFT_47130</name>
</gene>
<dbReference type="AlphaFoldDB" id="A0A067PY58"/>
<dbReference type="HOGENOM" id="CLU_597241_0_0_1"/>
<evidence type="ECO:0000313" key="2">
    <source>
        <dbReference type="EMBL" id="KDQ58810.1"/>
    </source>
</evidence>
<dbReference type="InterPro" id="IPR012337">
    <property type="entry name" value="RNaseH-like_sf"/>
</dbReference>
<keyword evidence="3" id="KW-1185">Reference proteome</keyword>
<feature type="region of interest" description="Disordered" evidence="1">
    <location>
        <begin position="190"/>
        <end position="233"/>
    </location>
</feature>
<proteinExistence type="predicted"/>
<dbReference type="EMBL" id="KL197717">
    <property type="protein sequence ID" value="KDQ58810.1"/>
    <property type="molecule type" value="Genomic_DNA"/>
</dbReference>
<accession>A0A067PY58</accession>
<dbReference type="InParanoid" id="A0A067PY58"/>
<dbReference type="Proteomes" id="UP000027265">
    <property type="component" value="Unassembled WGS sequence"/>
</dbReference>
<dbReference type="OrthoDB" id="2690041at2759"/>